<accession>A0A366ECS0</accession>
<dbReference type="RefSeq" id="WP_113868500.1">
    <property type="nucleotide sequence ID" value="NZ_BAABQN010000003.1"/>
</dbReference>
<feature type="region of interest" description="Disordered" evidence="1">
    <location>
        <begin position="36"/>
        <end position="60"/>
    </location>
</feature>
<organism evidence="2 3">
    <name type="scientific">Paraliobacillus ryukyuensis</name>
    <dbReference type="NCBI Taxonomy" id="200904"/>
    <lineage>
        <taxon>Bacteria</taxon>
        <taxon>Bacillati</taxon>
        <taxon>Bacillota</taxon>
        <taxon>Bacilli</taxon>
        <taxon>Bacillales</taxon>
        <taxon>Bacillaceae</taxon>
        <taxon>Paraliobacillus</taxon>
    </lineage>
</organism>
<dbReference type="InterPro" id="IPR036361">
    <property type="entry name" value="SAP_dom_sf"/>
</dbReference>
<feature type="compositionally biased region" description="Acidic residues" evidence="1">
    <location>
        <begin position="37"/>
        <end position="54"/>
    </location>
</feature>
<evidence type="ECO:0000313" key="3">
    <source>
        <dbReference type="Proteomes" id="UP000252254"/>
    </source>
</evidence>
<dbReference type="AlphaFoldDB" id="A0A366ECS0"/>
<dbReference type="Gene3D" id="1.10.720.30">
    <property type="entry name" value="SAP domain"/>
    <property type="match status" value="1"/>
</dbReference>
<dbReference type="Proteomes" id="UP000252254">
    <property type="component" value="Unassembled WGS sequence"/>
</dbReference>
<evidence type="ECO:0000256" key="1">
    <source>
        <dbReference type="SAM" id="MobiDB-lite"/>
    </source>
</evidence>
<protein>
    <submittedName>
        <fullName evidence="2">Uncharacterized protein</fullName>
    </submittedName>
</protein>
<keyword evidence="3" id="KW-1185">Reference proteome</keyword>
<dbReference type="OrthoDB" id="2300838at2"/>
<name>A0A366ECS0_9BACI</name>
<sequence length="117" mass="13912">MSKKMTIDEIKSQLDEKEIEYKSSMNRDELLDLLTSDTEDEPQQEETAAENEENEQPKEPKQYVVIHDFKDLKDRDIIYVKDDVYPKRVDSEISEERFQELMSDQNKIGKPLIKEQD</sequence>
<evidence type="ECO:0000313" key="2">
    <source>
        <dbReference type="EMBL" id="RBO99539.1"/>
    </source>
</evidence>
<reference evidence="2 3" key="1">
    <citation type="submission" date="2018-06" db="EMBL/GenBank/DDBJ databases">
        <title>Genomic Encyclopedia of Type Strains, Phase IV (KMG-IV): sequencing the most valuable type-strain genomes for metagenomic binning, comparative biology and taxonomic classification.</title>
        <authorList>
            <person name="Goeker M."/>
        </authorList>
    </citation>
    <scope>NUCLEOTIDE SEQUENCE [LARGE SCALE GENOMIC DNA]</scope>
    <source>
        <strain evidence="2 3">DSM 15140</strain>
    </source>
</reference>
<proteinExistence type="predicted"/>
<gene>
    <name evidence="2" type="ORF">DES48_104215</name>
</gene>
<comment type="caution">
    <text evidence="2">The sequence shown here is derived from an EMBL/GenBank/DDBJ whole genome shotgun (WGS) entry which is preliminary data.</text>
</comment>
<dbReference type="EMBL" id="QNRI01000004">
    <property type="protein sequence ID" value="RBO99539.1"/>
    <property type="molecule type" value="Genomic_DNA"/>
</dbReference>